<keyword evidence="2" id="KW-0732">Signal</keyword>
<feature type="region of interest" description="Disordered" evidence="1">
    <location>
        <begin position="26"/>
        <end position="61"/>
    </location>
</feature>
<name>A0ABP6PA58_9ACTN</name>
<proteinExistence type="predicted"/>
<dbReference type="Gene3D" id="1.20.1260.10">
    <property type="match status" value="1"/>
</dbReference>
<evidence type="ECO:0008006" key="5">
    <source>
        <dbReference type="Google" id="ProtNLM"/>
    </source>
</evidence>
<keyword evidence="4" id="KW-1185">Reference proteome</keyword>
<sequence>MSTAFIRRAGVAALAVALLAGCSGTSPDDGDAVGTATATSSSAAGEETPEPSDGSGVPSAEVPAEVSAVPGATAAWSALMGPDGEYAAYAAYTAVIDEFGQVEPYVSIREAEARHAEALIRQLDRLGVEVPENPYLGQIAAPAALQTAAAAWADGEVANVALYDELLAQVTDDAALTRVFTNLRRASEEMHLPAFSAAADNGGVLTSEQMAELGLH</sequence>
<evidence type="ECO:0000313" key="4">
    <source>
        <dbReference type="Proteomes" id="UP001499924"/>
    </source>
</evidence>
<feature type="chain" id="PRO_5045158201" description="DUF2202 domain-containing protein" evidence="2">
    <location>
        <begin position="29"/>
        <end position="216"/>
    </location>
</feature>
<evidence type="ECO:0000313" key="3">
    <source>
        <dbReference type="EMBL" id="GAA3172984.1"/>
    </source>
</evidence>
<dbReference type="PROSITE" id="PS51257">
    <property type="entry name" value="PROKAR_LIPOPROTEIN"/>
    <property type="match status" value="1"/>
</dbReference>
<gene>
    <name evidence="3" type="ORF">GCM10010531_28150</name>
</gene>
<reference evidence="4" key="1">
    <citation type="journal article" date="2019" name="Int. J. Syst. Evol. Microbiol.">
        <title>The Global Catalogue of Microorganisms (GCM) 10K type strain sequencing project: providing services to taxonomists for standard genome sequencing and annotation.</title>
        <authorList>
            <consortium name="The Broad Institute Genomics Platform"/>
            <consortium name="The Broad Institute Genome Sequencing Center for Infectious Disease"/>
            <person name="Wu L."/>
            <person name="Ma J."/>
        </authorList>
    </citation>
    <scope>NUCLEOTIDE SEQUENCE [LARGE SCALE GENOMIC DNA]</scope>
    <source>
        <strain evidence="4">JCM 15614</strain>
    </source>
</reference>
<dbReference type="RefSeq" id="WP_344689565.1">
    <property type="nucleotide sequence ID" value="NZ_BAAAVV010000006.1"/>
</dbReference>
<dbReference type="SUPFAM" id="SSF47240">
    <property type="entry name" value="Ferritin-like"/>
    <property type="match status" value="1"/>
</dbReference>
<comment type="caution">
    <text evidence="3">The sequence shown here is derived from an EMBL/GenBank/DDBJ whole genome shotgun (WGS) entry which is preliminary data.</text>
</comment>
<organism evidence="3 4">
    <name type="scientific">Blastococcus jejuensis</name>
    <dbReference type="NCBI Taxonomy" id="351224"/>
    <lineage>
        <taxon>Bacteria</taxon>
        <taxon>Bacillati</taxon>
        <taxon>Actinomycetota</taxon>
        <taxon>Actinomycetes</taxon>
        <taxon>Geodermatophilales</taxon>
        <taxon>Geodermatophilaceae</taxon>
        <taxon>Blastococcus</taxon>
    </lineage>
</organism>
<dbReference type="InterPro" id="IPR012347">
    <property type="entry name" value="Ferritin-like"/>
</dbReference>
<dbReference type="EMBL" id="BAAAVV010000006">
    <property type="protein sequence ID" value="GAA3172984.1"/>
    <property type="molecule type" value="Genomic_DNA"/>
</dbReference>
<dbReference type="Proteomes" id="UP001499924">
    <property type="component" value="Unassembled WGS sequence"/>
</dbReference>
<evidence type="ECO:0000256" key="1">
    <source>
        <dbReference type="SAM" id="MobiDB-lite"/>
    </source>
</evidence>
<dbReference type="InterPro" id="IPR009078">
    <property type="entry name" value="Ferritin-like_SF"/>
</dbReference>
<feature type="compositionally biased region" description="Low complexity" evidence="1">
    <location>
        <begin position="32"/>
        <end position="46"/>
    </location>
</feature>
<protein>
    <recommendedName>
        <fullName evidence="5">DUF2202 domain-containing protein</fullName>
    </recommendedName>
</protein>
<feature type="signal peptide" evidence="2">
    <location>
        <begin position="1"/>
        <end position="28"/>
    </location>
</feature>
<evidence type="ECO:0000256" key="2">
    <source>
        <dbReference type="SAM" id="SignalP"/>
    </source>
</evidence>
<accession>A0ABP6PA58</accession>